<evidence type="ECO:0000256" key="3">
    <source>
        <dbReference type="ARBA" id="ARBA00022729"/>
    </source>
</evidence>
<gene>
    <name evidence="6" type="primary">cybC</name>
    <name evidence="6" type="ORF">ERS008460_01649</name>
</gene>
<protein>
    <submittedName>
        <fullName evidence="6">Putative cytochrome</fullName>
    </submittedName>
</protein>
<dbReference type="SUPFAM" id="SSF47175">
    <property type="entry name" value="Cytochromes"/>
    <property type="match status" value="1"/>
</dbReference>
<sequence length="142" mass="15223">MITIQLTIIIRNVSMGKKMMALMAAVLLSASTLAMAASVADNMDTIAENYGKVLKADSTEVIKQGLAAMRVAALDAQKGIPTKLKSKGEGSAEVKDFRHGLDLLIGQIDGALALANQGKLDDAKKAAQDFKTTRDTFHKKYR</sequence>
<keyword evidence="4" id="KW-0408">Iron</keyword>
<dbReference type="EMBL" id="CQEM01000006">
    <property type="protein sequence ID" value="CNL03009.1"/>
    <property type="molecule type" value="Genomic_DNA"/>
</dbReference>
<evidence type="ECO:0000313" key="7">
    <source>
        <dbReference type="Proteomes" id="UP000040088"/>
    </source>
</evidence>
<dbReference type="InterPro" id="IPR010980">
    <property type="entry name" value="Cyt_c/b562"/>
</dbReference>
<dbReference type="Gene3D" id="1.20.120.10">
    <property type="entry name" value="Cytochrome c/b562"/>
    <property type="match status" value="1"/>
</dbReference>
<dbReference type="GO" id="GO:0020037">
    <property type="term" value="F:heme binding"/>
    <property type="evidence" value="ECO:0007669"/>
    <property type="project" value="InterPro"/>
</dbReference>
<keyword evidence="4" id="KW-0349">Heme</keyword>
<dbReference type="AlphaFoldDB" id="A0A0T9TUJ3"/>
<dbReference type="STRING" id="28152.CH54_2987"/>
<keyword evidence="3 5" id="KW-0732">Signal</keyword>
<dbReference type="PIRSF" id="PIRSF000029">
    <property type="entry name" value="Cytochrome_b562"/>
    <property type="match status" value="1"/>
</dbReference>
<dbReference type="NCBIfam" id="NF011632">
    <property type="entry name" value="PRK15058.1"/>
    <property type="match status" value="1"/>
</dbReference>
<evidence type="ECO:0000313" key="6">
    <source>
        <dbReference type="EMBL" id="CNL03009.1"/>
    </source>
</evidence>
<feature type="chain" id="PRO_5006698110" evidence="5">
    <location>
        <begin position="37"/>
        <end position="142"/>
    </location>
</feature>
<dbReference type="Proteomes" id="UP000040088">
    <property type="component" value="Unassembled WGS sequence"/>
</dbReference>
<keyword evidence="4" id="KW-0479">Metal-binding</keyword>
<dbReference type="GO" id="GO:0005506">
    <property type="term" value="F:iron ion binding"/>
    <property type="evidence" value="ECO:0007669"/>
    <property type="project" value="InterPro"/>
</dbReference>
<dbReference type="GO" id="GO:0022900">
    <property type="term" value="P:electron transport chain"/>
    <property type="evidence" value="ECO:0007669"/>
    <property type="project" value="InterPro"/>
</dbReference>
<dbReference type="Pfam" id="PF07361">
    <property type="entry name" value="Cytochrom_B562"/>
    <property type="match status" value="1"/>
</dbReference>
<proteinExistence type="inferred from homology"/>
<evidence type="ECO:0000256" key="5">
    <source>
        <dbReference type="SAM" id="SignalP"/>
    </source>
</evidence>
<feature type="binding site" description="axial binding residue" evidence="4">
    <location>
        <position position="138"/>
    </location>
    <ligand>
        <name>heme b</name>
        <dbReference type="ChEBI" id="CHEBI:60344"/>
    </ligand>
    <ligandPart>
        <name>Fe</name>
        <dbReference type="ChEBI" id="CHEBI:18248"/>
    </ligandPart>
</feature>
<reference evidence="7" key="1">
    <citation type="submission" date="2015-03" db="EMBL/GenBank/DDBJ databases">
        <authorList>
            <consortium name="Pathogen Informatics"/>
        </authorList>
    </citation>
    <scope>NUCLEOTIDE SEQUENCE [LARGE SCALE GENOMIC DNA]</scope>
    <source>
        <strain evidence="7">IP27925</strain>
    </source>
</reference>
<evidence type="ECO:0000256" key="1">
    <source>
        <dbReference type="ARBA" id="ARBA00002028"/>
    </source>
</evidence>
<comment type="cofactor">
    <cofactor evidence="4">
        <name>heme b</name>
        <dbReference type="ChEBI" id="CHEBI:60344"/>
    </cofactor>
    <text evidence="4">Binds 1 heme b (iron(II)-protoporphyrin IX) group per molecule.</text>
</comment>
<dbReference type="InterPro" id="IPR009155">
    <property type="entry name" value="Cyt_b562"/>
</dbReference>
<name>A0A0T9TUJ3_YERAE</name>
<comment type="similarity">
    <text evidence="2">Belongs to the cytochrome b562 family.</text>
</comment>
<dbReference type="GO" id="GO:0009055">
    <property type="term" value="F:electron transfer activity"/>
    <property type="evidence" value="ECO:0007669"/>
    <property type="project" value="InterPro"/>
</dbReference>
<feature type="binding site" description="axial binding residue" evidence="4">
    <location>
        <position position="43"/>
    </location>
    <ligand>
        <name>heme b</name>
        <dbReference type="ChEBI" id="CHEBI:60344"/>
    </ligand>
    <ligandPart>
        <name>Fe</name>
        <dbReference type="ChEBI" id="CHEBI:18248"/>
    </ligandPart>
</feature>
<evidence type="ECO:0000256" key="4">
    <source>
        <dbReference type="PIRSR" id="PIRSR000029-1"/>
    </source>
</evidence>
<organism evidence="6 7">
    <name type="scientific">Yersinia aleksiciae</name>
    <dbReference type="NCBI Taxonomy" id="263819"/>
    <lineage>
        <taxon>Bacteria</taxon>
        <taxon>Pseudomonadati</taxon>
        <taxon>Pseudomonadota</taxon>
        <taxon>Gammaproteobacteria</taxon>
        <taxon>Enterobacterales</taxon>
        <taxon>Yersiniaceae</taxon>
        <taxon>Yersinia</taxon>
    </lineage>
</organism>
<evidence type="ECO:0000256" key="2">
    <source>
        <dbReference type="ARBA" id="ARBA00005523"/>
    </source>
</evidence>
<accession>A0A0T9TUJ3</accession>
<dbReference type="GO" id="GO:0042597">
    <property type="term" value="C:periplasmic space"/>
    <property type="evidence" value="ECO:0007669"/>
    <property type="project" value="InterPro"/>
</dbReference>
<feature type="signal peptide" evidence="5">
    <location>
        <begin position="1"/>
        <end position="36"/>
    </location>
</feature>
<comment type="function">
    <text evidence="1">Electron-transport protein of unknown function.</text>
</comment>